<evidence type="ECO:0000313" key="3">
    <source>
        <dbReference type="EMBL" id="MFC7138135.1"/>
    </source>
</evidence>
<comment type="caution">
    <text evidence="3">The sequence shown here is derived from an EMBL/GenBank/DDBJ whole genome shotgun (WGS) entry which is preliminary data.</text>
</comment>
<keyword evidence="4" id="KW-1185">Reference proteome</keyword>
<dbReference type="AlphaFoldDB" id="A0ABD5XSM2"/>
<feature type="region of interest" description="Disordered" evidence="1">
    <location>
        <begin position="99"/>
        <end position="128"/>
    </location>
</feature>
<reference evidence="3 4" key="1">
    <citation type="journal article" date="2019" name="Int. J. Syst. Evol. Microbiol.">
        <title>The Global Catalogue of Microorganisms (GCM) 10K type strain sequencing project: providing services to taxonomists for standard genome sequencing and annotation.</title>
        <authorList>
            <consortium name="The Broad Institute Genomics Platform"/>
            <consortium name="The Broad Institute Genome Sequencing Center for Infectious Disease"/>
            <person name="Wu L."/>
            <person name="Ma J."/>
        </authorList>
    </citation>
    <scope>NUCLEOTIDE SEQUENCE [LARGE SCALE GENOMIC DNA]</scope>
    <source>
        <strain evidence="3 4">DT92</strain>
    </source>
</reference>
<protein>
    <recommendedName>
        <fullName evidence="2">HVO-A0261-like N-terminal domain-containing protein</fullName>
    </recommendedName>
</protein>
<dbReference type="InterPro" id="IPR057527">
    <property type="entry name" value="HVO_A0261-like_N"/>
</dbReference>
<sequence>MSRGRAADEPGFRTATGASKATVSRALTAFEDRDWVDRTGSRAALTPLGDVVAEAVASLTATLGTAADLRGVVDHLPLDDLGFDLGRLSGATVVTPRGRIRWRRSDTPTASSSAPRRYGSSRTPSRRA</sequence>
<dbReference type="Pfam" id="PF25213">
    <property type="entry name" value="HVO_A0261_N"/>
    <property type="match status" value="1"/>
</dbReference>
<organism evidence="3 4">
    <name type="scientific">Halobaculum litoreum</name>
    <dbReference type="NCBI Taxonomy" id="3031998"/>
    <lineage>
        <taxon>Archaea</taxon>
        <taxon>Methanobacteriati</taxon>
        <taxon>Methanobacteriota</taxon>
        <taxon>Stenosarchaea group</taxon>
        <taxon>Halobacteria</taxon>
        <taxon>Halobacteriales</taxon>
        <taxon>Haloferacaceae</taxon>
        <taxon>Halobaculum</taxon>
    </lineage>
</organism>
<dbReference type="EMBL" id="JBHSZG010000008">
    <property type="protein sequence ID" value="MFC7138135.1"/>
    <property type="molecule type" value="Genomic_DNA"/>
</dbReference>
<evidence type="ECO:0000256" key="1">
    <source>
        <dbReference type="SAM" id="MobiDB-lite"/>
    </source>
</evidence>
<name>A0ABD5XSM2_9EURY</name>
<gene>
    <name evidence="3" type="ORF">ACFQRB_19980</name>
</gene>
<dbReference type="Proteomes" id="UP001596368">
    <property type="component" value="Unassembled WGS sequence"/>
</dbReference>
<proteinExistence type="predicted"/>
<feature type="domain" description="HVO-A0261-like N-terminal" evidence="2">
    <location>
        <begin position="5"/>
        <end position="66"/>
    </location>
</feature>
<evidence type="ECO:0000259" key="2">
    <source>
        <dbReference type="Pfam" id="PF25213"/>
    </source>
</evidence>
<evidence type="ECO:0000313" key="4">
    <source>
        <dbReference type="Proteomes" id="UP001596368"/>
    </source>
</evidence>
<accession>A0ABD5XSM2</accession>